<dbReference type="GO" id="GO:0005507">
    <property type="term" value="F:copper ion binding"/>
    <property type="evidence" value="ECO:0007669"/>
    <property type="project" value="TreeGrafter"/>
</dbReference>
<protein>
    <submittedName>
        <fullName evidence="2">Uncharacterized protein</fullName>
    </submittedName>
</protein>
<dbReference type="AlphaFoldDB" id="A0A7R8URP1"/>
<evidence type="ECO:0000313" key="2">
    <source>
        <dbReference type="EMBL" id="CAD7085363.1"/>
    </source>
</evidence>
<organism evidence="2 3">
    <name type="scientific">Hermetia illucens</name>
    <name type="common">Black soldier fly</name>
    <dbReference type="NCBI Taxonomy" id="343691"/>
    <lineage>
        <taxon>Eukaryota</taxon>
        <taxon>Metazoa</taxon>
        <taxon>Ecdysozoa</taxon>
        <taxon>Arthropoda</taxon>
        <taxon>Hexapoda</taxon>
        <taxon>Insecta</taxon>
        <taxon>Pterygota</taxon>
        <taxon>Neoptera</taxon>
        <taxon>Endopterygota</taxon>
        <taxon>Diptera</taxon>
        <taxon>Brachycera</taxon>
        <taxon>Stratiomyomorpha</taxon>
        <taxon>Stratiomyidae</taxon>
        <taxon>Hermetiinae</taxon>
        <taxon>Hermetia</taxon>
    </lineage>
</organism>
<dbReference type="SUPFAM" id="SSF54913">
    <property type="entry name" value="GlnB-like"/>
    <property type="match status" value="1"/>
</dbReference>
<dbReference type="InterPro" id="IPR004323">
    <property type="entry name" value="Ion_tolerance_CutA"/>
</dbReference>
<gene>
    <name evidence="2" type="ORF">HERILL_LOCUS8211</name>
</gene>
<dbReference type="Gene3D" id="3.30.70.120">
    <property type="match status" value="1"/>
</dbReference>
<sequence>MDRKQGGLPCTGDYTPGASSVALVTTPDETSAKKIANGLISKKLAACVNIVPRITSIYEWEGKVNEDSECLIIIKTRTSRVEELVGFVRENHPYSVAEVISLPIENATVKDQSLSFFKYIIC</sequence>
<dbReference type="Pfam" id="PF03091">
    <property type="entry name" value="CutA1"/>
    <property type="match status" value="1"/>
</dbReference>
<dbReference type="Proteomes" id="UP000594454">
    <property type="component" value="Chromosome 3"/>
</dbReference>
<dbReference type="EMBL" id="LR899011">
    <property type="protein sequence ID" value="CAD7085363.1"/>
    <property type="molecule type" value="Genomic_DNA"/>
</dbReference>
<dbReference type="PANTHER" id="PTHR23419">
    <property type="entry name" value="DIVALENT CATION TOLERANCE CUTA-RELATED"/>
    <property type="match status" value="1"/>
</dbReference>
<dbReference type="OrthoDB" id="2017693at2759"/>
<dbReference type="GO" id="GO:0010038">
    <property type="term" value="P:response to metal ion"/>
    <property type="evidence" value="ECO:0007669"/>
    <property type="project" value="InterPro"/>
</dbReference>
<name>A0A7R8URP1_HERIL</name>
<reference evidence="2 3" key="1">
    <citation type="submission" date="2020-11" db="EMBL/GenBank/DDBJ databases">
        <authorList>
            <person name="Wallbank WR R."/>
            <person name="Pardo Diaz C."/>
            <person name="Kozak K."/>
            <person name="Martin S."/>
            <person name="Jiggins C."/>
            <person name="Moest M."/>
            <person name="Warren A I."/>
            <person name="Generalovic N T."/>
            <person name="Byers J.R.P. K."/>
            <person name="Montejo-Kovacevich G."/>
            <person name="Yen C E."/>
        </authorList>
    </citation>
    <scope>NUCLEOTIDE SEQUENCE [LARGE SCALE GENOMIC DNA]</scope>
</reference>
<keyword evidence="3" id="KW-1185">Reference proteome</keyword>
<accession>A0A7R8URP1</accession>
<dbReference type="InterPro" id="IPR015867">
    <property type="entry name" value="N-reg_PII/ATP_PRibTrfase_C"/>
</dbReference>
<evidence type="ECO:0000313" key="3">
    <source>
        <dbReference type="Proteomes" id="UP000594454"/>
    </source>
</evidence>
<dbReference type="InParanoid" id="A0A7R8URP1"/>
<proteinExistence type="inferred from homology"/>
<comment type="similarity">
    <text evidence="1">Belongs to the CutA family.</text>
</comment>
<dbReference type="PANTHER" id="PTHR23419:SF8">
    <property type="entry name" value="FI09726P"/>
    <property type="match status" value="1"/>
</dbReference>
<evidence type="ECO:0000256" key="1">
    <source>
        <dbReference type="ARBA" id="ARBA00010169"/>
    </source>
</evidence>
<dbReference type="InterPro" id="IPR011322">
    <property type="entry name" value="N-reg_PII-like_a/b"/>
</dbReference>